<dbReference type="GO" id="GO:0015031">
    <property type="term" value="P:protein transport"/>
    <property type="evidence" value="ECO:0007669"/>
    <property type="project" value="UniProtKB-KW"/>
</dbReference>
<feature type="domain" description="Conserved oligomeric complex COG6 N-terminal" evidence="2">
    <location>
        <begin position="34"/>
        <end position="91"/>
    </location>
</feature>
<evidence type="ECO:0000313" key="4">
    <source>
        <dbReference type="Proteomes" id="UP000288805"/>
    </source>
</evidence>
<comment type="function">
    <text evidence="1">Required for normal Golgi function.</text>
</comment>
<feature type="domain" description="Conserved oligomeric complex COG6 N-terminal" evidence="2">
    <location>
        <begin position="145"/>
        <end position="203"/>
    </location>
</feature>
<evidence type="ECO:0000259" key="2">
    <source>
        <dbReference type="Pfam" id="PF06419"/>
    </source>
</evidence>
<dbReference type="Proteomes" id="UP000288805">
    <property type="component" value="Unassembled WGS sequence"/>
</dbReference>
<dbReference type="InterPro" id="IPR048368">
    <property type="entry name" value="COG6_N"/>
</dbReference>
<evidence type="ECO:0000256" key="1">
    <source>
        <dbReference type="RuleBase" id="RU365075"/>
    </source>
</evidence>
<dbReference type="Pfam" id="PF06419">
    <property type="entry name" value="COG6_N"/>
    <property type="match status" value="2"/>
</dbReference>
<reference evidence="3 4" key="1">
    <citation type="journal article" date="2018" name="PLoS Genet.">
        <title>Population sequencing reveals clonal diversity and ancestral inbreeding in the grapevine cultivar Chardonnay.</title>
        <authorList>
            <person name="Roach M.J."/>
            <person name="Johnson D.L."/>
            <person name="Bohlmann J."/>
            <person name="van Vuuren H.J."/>
            <person name="Jones S.J."/>
            <person name="Pretorius I.S."/>
            <person name="Schmidt S.A."/>
            <person name="Borneman A.R."/>
        </authorList>
    </citation>
    <scope>NUCLEOTIDE SEQUENCE [LARGE SCALE GENOMIC DNA]</scope>
    <source>
        <strain evidence="4">cv. Chardonnay</strain>
        <tissue evidence="3">Leaf</tissue>
    </source>
</reference>
<dbReference type="EMBL" id="QGNW01000021">
    <property type="protein sequence ID" value="RVX14362.1"/>
    <property type="molecule type" value="Genomic_DNA"/>
</dbReference>
<dbReference type="GO" id="GO:0017119">
    <property type="term" value="C:Golgi transport complex"/>
    <property type="evidence" value="ECO:0007669"/>
    <property type="project" value="UniProtKB-UniRule"/>
</dbReference>
<keyword evidence="1" id="KW-0472">Membrane</keyword>
<keyword evidence="1" id="KW-0813">Transport</keyword>
<dbReference type="GO" id="GO:0000139">
    <property type="term" value="C:Golgi membrane"/>
    <property type="evidence" value="ECO:0007669"/>
    <property type="project" value="UniProtKB-SubCell"/>
</dbReference>
<organism evidence="3 4">
    <name type="scientific">Vitis vinifera</name>
    <name type="common">Grape</name>
    <dbReference type="NCBI Taxonomy" id="29760"/>
    <lineage>
        <taxon>Eukaryota</taxon>
        <taxon>Viridiplantae</taxon>
        <taxon>Streptophyta</taxon>
        <taxon>Embryophyta</taxon>
        <taxon>Tracheophyta</taxon>
        <taxon>Spermatophyta</taxon>
        <taxon>Magnoliopsida</taxon>
        <taxon>eudicotyledons</taxon>
        <taxon>Gunneridae</taxon>
        <taxon>Pentapetalae</taxon>
        <taxon>rosids</taxon>
        <taxon>Vitales</taxon>
        <taxon>Vitaceae</taxon>
        <taxon>Viteae</taxon>
        <taxon>Vitis</taxon>
    </lineage>
</organism>
<comment type="subcellular location">
    <subcellularLocation>
        <location evidence="1">Golgi apparatus membrane</location>
        <topology evidence="1">Peripheral membrane protein</topology>
    </subcellularLocation>
</comment>
<sequence>MATVGVAPGLSRKLKKVLESRTDSPDLLASLNTLSTFYTENTQHARRNLRSTIEKRCLSINHDFLRASDAAQQALDCVEEEVNALADCCDRLIFIPSHALERETMQINLEAIASIEGLLRLKPHLIEAYSLEIIVLRMLRLKPQIFKRIAKALNSCNATTGDIISTTERLKQELEITTQRQEIASCFLRDYQLSNEEISALREEDLNENFFKALSHVQEIHANCKILLRTHHQSDHSLKKYEEGL</sequence>
<dbReference type="AlphaFoldDB" id="A0A438JZG6"/>
<comment type="caution">
    <text evidence="3">The sequence shown here is derived from an EMBL/GenBank/DDBJ whole genome shotgun (WGS) entry which is preliminary data.</text>
</comment>
<protein>
    <recommendedName>
        <fullName evidence="1">Conserved oligomeric Golgi complex subunit 6</fullName>
        <shortName evidence="1">COG complex subunit 6</shortName>
    </recommendedName>
    <alternativeName>
        <fullName evidence="1">Component of oligomeric Golgi complex 6</fullName>
    </alternativeName>
</protein>
<dbReference type="PANTHER" id="PTHR21506">
    <property type="entry name" value="COMPONENT OF OLIGOMERIC GOLGI COMPLEX 6"/>
    <property type="match status" value="1"/>
</dbReference>
<comment type="subunit">
    <text evidence="1">Component of the conserved oligomeric Golgi complex.</text>
</comment>
<keyword evidence="1" id="KW-0653">Protein transport</keyword>
<comment type="similarity">
    <text evidence="1">Belongs to the COG6 family.</text>
</comment>
<accession>A0A438JZG6</accession>
<proteinExistence type="inferred from homology"/>
<evidence type="ECO:0000313" key="3">
    <source>
        <dbReference type="EMBL" id="RVX14362.1"/>
    </source>
</evidence>
<dbReference type="PANTHER" id="PTHR21506:SF0">
    <property type="entry name" value="CONSERVED OLIGOMERIC GOLGI COMPLEX SUBUNIT 6"/>
    <property type="match status" value="1"/>
</dbReference>
<dbReference type="GO" id="GO:0006891">
    <property type="term" value="P:intra-Golgi vesicle-mediated transport"/>
    <property type="evidence" value="ECO:0007669"/>
    <property type="project" value="UniProtKB-UniRule"/>
</dbReference>
<name>A0A438JZG6_VITVI</name>
<dbReference type="InterPro" id="IPR010490">
    <property type="entry name" value="COG6"/>
</dbReference>
<gene>
    <name evidence="3" type="primary">CG1968_1</name>
    <name evidence="3" type="ORF">CK203_017182</name>
</gene>
<keyword evidence="1" id="KW-0333">Golgi apparatus</keyword>